<dbReference type="GO" id="GO:0044594">
    <property type="term" value="F:17-beta-hydroxysteroid dehydrogenase (NAD+) activity"/>
    <property type="evidence" value="ECO:0007669"/>
    <property type="project" value="TreeGrafter"/>
</dbReference>
<dbReference type="InterPro" id="IPR002539">
    <property type="entry name" value="MaoC-like_dom"/>
</dbReference>
<dbReference type="GO" id="GO:0006635">
    <property type="term" value="P:fatty acid beta-oxidation"/>
    <property type="evidence" value="ECO:0007669"/>
    <property type="project" value="TreeGrafter"/>
</dbReference>
<comment type="caution">
    <text evidence="3">The sequence shown here is derived from an EMBL/GenBank/DDBJ whole genome shotgun (WGS) entry which is preliminary data.</text>
</comment>
<dbReference type="PANTHER" id="PTHR13078">
    <property type="entry name" value="PEROXISOMAL MULTIFUNCTIONAL ENZYME TYPE 2-RELATED"/>
    <property type="match status" value="1"/>
</dbReference>
<dbReference type="GO" id="GO:0003857">
    <property type="term" value="F:(3S)-3-hydroxyacyl-CoA dehydrogenase (NAD+) activity"/>
    <property type="evidence" value="ECO:0007669"/>
    <property type="project" value="TreeGrafter"/>
</dbReference>
<organism evidence="3 4">
    <name type="scientific">Polytolypa hystricis (strain UAMH7299)</name>
    <dbReference type="NCBI Taxonomy" id="1447883"/>
    <lineage>
        <taxon>Eukaryota</taxon>
        <taxon>Fungi</taxon>
        <taxon>Dikarya</taxon>
        <taxon>Ascomycota</taxon>
        <taxon>Pezizomycotina</taxon>
        <taxon>Eurotiomycetes</taxon>
        <taxon>Eurotiomycetidae</taxon>
        <taxon>Onygenales</taxon>
        <taxon>Onygenales incertae sedis</taxon>
        <taxon>Polytolypa</taxon>
    </lineage>
</organism>
<dbReference type="Pfam" id="PF01575">
    <property type="entry name" value="MaoC_dehydratas"/>
    <property type="match status" value="1"/>
</dbReference>
<dbReference type="InterPro" id="IPR029069">
    <property type="entry name" value="HotDog_dom_sf"/>
</dbReference>
<dbReference type="GO" id="GO:0005777">
    <property type="term" value="C:peroxisome"/>
    <property type="evidence" value="ECO:0007669"/>
    <property type="project" value="TreeGrafter"/>
</dbReference>
<keyword evidence="4" id="KW-1185">Reference proteome</keyword>
<dbReference type="InterPro" id="IPR054357">
    <property type="entry name" value="MFE-2_N"/>
</dbReference>
<evidence type="ECO:0000259" key="1">
    <source>
        <dbReference type="Pfam" id="PF01575"/>
    </source>
</evidence>
<dbReference type="STRING" id="1447883.A0A2B7XL66"/>
<dbReference type="AlphaFoldDB" id="A0A2B7XL66"/>
<protein>
    <submittedName>
        <fullName evidence="3">Uncharacterized protein</fullName>
    </submittedName>
</protein>
<reference evidence="3 4" key="1">
    <citation type="submission" date="2017-10" db="EMBL/GenBank/DDBJ databases">
        <title>Comparative genomics in systemic dimorphic fungi from Ajellomycetaceae.</title>
        <authorList>
            <person name="Munoz J.F."/>
            <person name="Mcewen J.G."/>
            <person name="Clay O.K."/>
            <person name="Cuomo C.A."/>
        </authorList>
    </citation>
    <scope>NUCLEOTIDE SEQUENCE [LARGE SCALE GENOMIC DNA]</scope>
    <source>
        <strain evidence="3 4">UAMH7299</strain>
    </source>
</reference>
<dbReference type="Pfam" id="PF22622">
    <property type="entry name" value="MFE-2_hydrat-2_N"/>
    <property type="match status" value="1"/>
</dbReference>
<evidence type="ECO:0000313" key="3">
    <source>
        <dbReference type="EMBL" id="PGH09906.1"/>
    </source>
</evidence>
<name>A0A2B7XL66_POLH7</name>
<dbReference type="Gene3D" id="3.10.129.10">
    <property type="entry name" value="Hotdog Thioesterase"/>
    <property type="match status" value="2"/>
</dbReference>
<feature type="domain" description="MaoC-like" evidence="1">
    <location>
        <begin position="193"/>
        <end position="269"/>
    </location>
</feature>
<dbReference type="PANTHER" id="PTHR13078:SF57">
    <property type="entry name" value="DEHYDRATASE, PUTATIVE (AFU_ORTHOLOGUE AFUA_5G00640)-RELATED"/>
    <property type="match status" value="1"/>
</dbReference>
<feature type="domain" description="Peroxisomal multifunctional enzyme type 2-like N-terminal" evidence="2">
    <location>
        <begin position="19"/>
        <end position="155"/>
    </location>
</feature>
<evidence type="ECO:0000313" key="4">
    <source>
        <dbReference type="Proteomes" id="UP000224634"/>
    </source>
</evidence>
<dbReference type="OrthoDB" id="60204at2759"/>
<sequence>MTEPGVGHKFPARKVSWLKRDVLLFNISIGCKADEPQYVYENHDNFSVFPTMPLGLVFKLDTQEVVDFYASQGSVEIPGVPALDPQRLVDGDRTVQLLKPLPTTSVGRDFEFQSTVLGVYDKGKAGTVVRSEDVLVDTTSGDIYARIIGSLFYVGQGNWGGPRGPPSQKFPPPKKQKPDATFDMRINEQAGHLLNGDYNPLHAIPEVGEKLGYGGMIMHGVFAYNMIAHEIVRELGGGDPSSLYEISARFAGPVRPGDHLEVELWRMGTTTDGWEDIRWRAMVAGTRKPCLTEGRASVRAAKLPSRI</sequence>
<accession>A0A2B7XL66</accession>
<dbReference type="SUPFAM" id="SSF54637">
    <property type="entry name" value="Thioesterase/thiol ester dehydrase-isomerase"/>
    <property type="match status" value="2"/>
</dbReference>
<dbReference type="Proteomes" id="UP000224634">
    <property type="component" value="Unassembled WGS sequence"/>
</dbReference>
<dbReference type="GO" id="GO:0004300">
    <property type="term" value="F:enoyl-CoA hydratase activity"/>
    <property type="evidence" value="ECO:0007669"/>
    <property type="project" value="TreeGrafter"/>
</dbReference>
<proteinExistence type="predicted"/>
<dbReference type="EMBL" id="PDNA01000150">
    <property type="protein sequence ID" value="PGH09906.1"/>
    <property type="molecule type" value="Genomic_DNA"/>
</dbReference>
<gene>
    <name evidence="3" type="ORF">AJ80_07616</name>
</gene>
<evidence type="ECO:0000259" key="2">
    <source>
        <dbReference type="Pfam" id="PF22622"/>
    </source>
</evidence>